<dbReference type="Proteomes" id="UP001054837">
    <property type="component" value="Unassembled WGS sequence"/>
</dbReference>
<sequence>MVGNPICDTPTTWLSTRNPFSSRPPCDKPSVNRHGMVLQNCTTDRRRASTPSIHLSLMTFEAAICVGHRNAAHDKL</sequence>
<dbReference type="AlphaFoldDB" id="A0AAV4SXX5"/>
<keyword evidence="2" id="KW-1185">Reference proteome</keyword>
<organism evidence="1 2">
    <name type="scientific">Caerostris darwini</name>
    <dbReference type="NCBI Taxonomy" id="1538125"/>
    <lineage>
        <taxon>Eukaryota</taxon>
        <taxon>Metazoa</taxon>
        <taxon>Ecdysozoa</taxon>
        <taxon>Arthropoda</taxon>
        <taxon>Chelicerata</taxon>
        <taxon>Arachnida</taxon>
        <taxon>Araneae</taxon>
        <taxon>Araneomorphae</taxon>
        <taxon>Entelegynae</taxon>
        <taxon>Araneoidea</taxon>
        <taxon>Araneidae</taxon>
        <taxon>Caerostris</taxon>
    </lineage>
</organism>
<reference evidence="1 2" key="1">
    <citation type="submission" date="2021-06" db="EMBL/GenBank/DDBJ databases">
        <title>Caerostris darwini draft genome.</title>
        <authorList>
            <person name="Kono N."/>
            <person name="Arakawa K."/>
        </authorList>
    </citation>
    <scope>NUCLEOTIDE SEQUENCE [LARGE SCALE GENOMIC DNA]</scope>
</reference>
<protein>
    <submittedName>
        <fullName evidence="1">Uncharacterized protein</fullName>
    </submittedName>
</protein>
<gene>
    <name evidence="1" type="ORF">CDAR_399301</name>
</gene>
<evidence type="ECO:0000313" key="1">
    <source>
        <dbReference type="EMBL" id="GIY38071.1"/>
    </source>
</evidence>
<accession>A0AAV4SXX5</accession>
<proteinExistence type="predicted"/>
<dbReference type="EMBL" id="BPLQ01008536">
    <property type="protein sequence ID" value="GIY38071.1"/>
    <property type="molecule type" value="Genomic_DNA"/>
</dbReference>
<name>A0AAV4SXX5_9ARAC</name>
<comment type="caution">
    <text evidence="1">The sequence shown here is derived from an EMBL/GenBank/DDBJ whole genome shotgun (WGS) entry which is preliminary data.</text>
</comment>
<evidence type="ECO:0000313" key="2">
    <source>
        <dbReference type="Proteomes" id="UP001054837"/>
    </source>
</evidence>